<dbReference type="Gene3D" id="3.30.9.10">
    <property type="entry name" value="D-Amino Acid Oxidase, subunit A, domain 2"/>
    <property type="match status" value="1"/>
</dbReference>
<dbReference type="SUPFAM" id="SSF109604">
    <property type="entry name" value="HD-domain/PDEase-like"/>
    <property type="match status" value="1"/>
</dbReference>
<dbReference type="SUPFAM" id="SSF51905">
    <property type="entry name" value="FAD/NAD(P)-binding domain"/>
    <property type="match status" value="1"/>
</dbReference>
<dbReference type="Gene3D" id="3.50.50.60">
    <property type="entry name" value="FAD/NAD(P)-binding domain"/>
    <property type="match status" value="1"/>
</dbReference>
<dbReference type="Pfam" id="PF01266">
    <property type="entry name" value="DAO"/>
    <property type="match status" value="1"/>
</dbReference>
<dbReference type="CDD" id="cd00077">
    <property type="entry name" value="HDc"/>
    <property type="match status" value="1"/>
</dbReference>
<keyword evidence="6" id="KW-0223">Dioxygenase</keyword>
<dbReference type="Proteomes" id="UP001642464">
    <property type="component" value="Unassembled WGS sequence"/>
</dbReference>
<dbReference type="GO" id="GO:0051213">
    <property type="term" value="F:dioxygenase activity"/>
    <property type="evidence" value="ECO:0007669"/>
    <property type="project" value="UniProtKB-KW"/>
</dbReference>
<proteinExistence type="inferred from homology"/>
<comment type="cofactor">
    <cofactor evidence="1">
        <name>FAD</name>
        <dbReference type="ChEBI" id="CHEBI:57692"/>
    </cofactor>
</comment>
<name>A0ABP0ILJ4_9DINO</name>
<accession>A0ABP0ILJ4</accession>
<dbReference type="PANTHER" id="PTHR13847:SF286">
    <property type="entry name" value="D-AMINO ACID DEHYDROGENASE"/>
    <property type="match status" value="1"/>
</dbReference>
<keyword evidence="7" id="KW-1185">Reference proteome</keyword>
<evidence type="ECO:0000256" key="1">
    <source>
        <dbReference type="ARBA" id="ARBA00001974"/>
    </source>
</evidence>
<sequence>MRGESNYGGEAVSQLEHALQAADLAEQSDSPPSLIVAALLHDIGHLLHDLPEDAPDAGTDDVHEVRAARWLETRFPSSVVAPVALHVAAKRCLVAIRPEYLSNLSPPSQLSLKLQGGEVSGAHVAIVGGGIVGLAHAWSAAERGHRVTLFERNQPATGASIRNFGMIWPVGQPQGERFETALLSRERWIQFATSSGLWLNECGSIHLAHRDDEWAVLEEFHECAKQNGITTELLMPDEVVRRTPAANRSQLRGGLFSPYELGVNPRAAIPTLTHWLVEQHAVTLRSPETVLSVERIPHPESRLTLRTNRNVELQCDRVVVCGGDDLRTLFPETFAAAPLRLCKLQMLKTVPQPKAWSIGTHLASGLTLRHYENFSACPSLPALKQRIAAETPELDRFGIHVMAAQNDAGEIVLGDSHEYDDAIAPFDQSSVDDLILRELRGVIELPDWTIAERWHGIYTKSTQGPVFEAEPLPGAYTVTATSGAGMTLAFGLAERAWMRWPQLT</sequence>
<protein>
    <submittedName>
        <fullName evidence="6">2-amino-1-hydroxyethylphosphonate dioxygenase (Glycine-forming) (Di-iron oxygenase) (Nonheme iron-dependent oxygenase)</fullName>
    </submittedName>
</protein>
<feature type="domain" description="FAD dependent oxidoreductase" evidence="5">
    <location>
        <begin position="123"/>
        <end position="494"/>
    </location>
</feature>
<reference evidence="6 7" key="1">
    <citation type="submission" date="2024-02" db="EMBL/GenBank/DDBJ databases">
        <authorList>
            <person name="Chen Y."/>
            <person name="Shah S."/>
            <person name="Dougan E. K."/>
            <person name="Thang M."/>
            <person name="Chan C."/>
        </authorList>
    </citation>
    <scope>NUCLEOTIDE SEQUENCE [LARGE SCALE GENOMIC DNA]</scope>
</reference>
<dbReference type="Gene3D" id="1.10.3210.10">
    <property type="entry name" value="Hypothetical protein af1432"/>
    <property type="match status" value="1"/>
</dbReference>
<dbReference type="EMBL" id="CAXAMM010004429">
    <property type="protein sequence ID" value="CAK9003485.1"/>
    <property type="molecule type" value="Genomic_DNA"/>
</dbReference>
<keyword evidence="3" id="KW-0285">Flavoprotein</keyword>
<dbReference type="InterPro" id="IPR006076">
    <property type="entry name" value="FAD-dep_OxRdtase"/>
</dbReference>
<comment type="caution">
    <text evidence="6">The sequence shown here is derived from an EMBL/GenBank/DDBJ whole genome shotgun (WGS) entry which is preliminary data.</text>
</comment>
<evidence type="ECO:0000313" key="7">
    <source>
        <dbReference type="Proteomes" id="UP001642464"/>
    </source>
</evidence>
<evidence type="ECO:0000256" key="2">
    <source>
        <dbReference type="ARBA" id="ARBA00009410"/>
    </source>
</evidence>
<dbReference type="InterPro" id="IPR036188">
    <property type="entry name" value="FAD/NAD-bd_sf"/>
</dbReference>
<organism evidence="6 7">
    <name type="scientific">Durusdinium trenchii</name>
    <dbReference type="NCBI Taxonomy" id="1381693"/>
    <lineage>
        <taxon>Eukaryota</taxon>
        <taxon>Sar</taxon>
        <taxon>Alveolata</taxon>
        <taxon>Dinophyceae</taxon>
        <taxon>Suessiales</taxon>
        <taxon>Symbiodiniaceae</taxon>
        <taxon>Durusdinium</taxon>
    </lineage>
</organism>
<gene>
    <name evidence="6" type="ORF">SCF082_LOCUS7760</name>
</gene>
<dbReference type="InterPro" id="IPR003607">
    <property type="entry name" value="HD/PDEase_dom"/>
</dbReference>
<evidence type="ECO:0000256" key="3">
    <source>
        <dbReference type="ARBA" id="ARBA00022630"/>
    </source>
</evidence>
<dbReference type="PANTHER" id="PTHR13847">
    <property type="entry name" value="SARCOSINE DEHYDROGENASE-RELATED"/>
    <property type="match status" value="1"/>
</dbReference>
<keyword evidence="4" id="KW-0560">Oxidoreductase</keyword>
<comment type="similarity">
    <text evidence="2">Belongs to the DadA oxidoreductase family.</text>
</comment>
<evidence type="ECO:0000256" key="4">
    <source>
        <dbReference type="ARBA" id="ARBA00023002"/>
    </source>
</evidence>
<dbReference type="InterPro" id="IPR017741">
    <property type="entry name" value="FAD-dependent_OxRdtase_HpnW"/>
</dbReference>
<evidence type="ECO:0000313" key="6">
    <source>
        <dbReference type="EMBL" id="CAK9003485.1"/>
    </source>
</evidence>
<evidence type="ECO:0000259" key="5">
    <source>
        <dbReference type="Pfam" id="PF01266"/>
    </source>
</evidence>
<dbReference type="NCBIfam" id="TIGR03364">
    <property type="entry name" value="HpnW_proposed"/>
    <property type="match status" value="1"/>
</dbReference>